<dbReference type="PROSITE" id="PS50943">
    <property type="entry name" value="HTH_CROC1"/>
    <property type="match status" value="1"/>
</dbReference>
<dbReference type="InterPro" id="IPR001387">
    <property type="entry name" value="Cro/C1-type_HTH"/>
</dbReference>
<evidence type="ECO:0000313" key="6">
    <source>
        <dbReference type="Proteomes" id="UP000502287"/>
    </source>
</evidence>
<evidence type="ECO:0000256" key="1">
    <source>
        <dbReference type="ARBA" id="ARBA00023125"/>
    </source>
</evidence>
<dbReference type="InterPro" id="IPR050807">
    <property type="entry name" value="TransReg_Diox_bact_type"/>
</dbReference>
<dbReference type="SMART" id="SM00530">
    <property type="entry name" value="HTH_XRE"/>
    <property type="match status" value="1"/>
</dbReference>
<dbReference type="InterPro" id="IPR010982">
    <property type="entry name" value="Lambda_DNA-bd_dom_sf"/>
</dbReference>
<feature type="domain" description="HTH cro/C1-type" evidence="2">
    <location>
        <begin position="33"/>
        <end position="88"/>
    </location>
</feature>
<dbReference type="KEGG" id="fcl:A4G17_01450"/>
<organism evidence="3 6">
    <name type="scientific">Frederiksenia canicola</name>
    <dbReference type="NCBI Taxonomy" id="123824"/>
    <lineage>
        <taxon>Bacteria</taxon>
        <taxon>Pseudomonadati</taxon>
        <taxon>Pseudomonadota</taxon>
        <taxon>Gammaproteobacteria</taxon>
        <taxon>Pasteurellales</taxon>
        <taxon>Pasteurellaceae</taxon>
        <taxon>Frederiksenia</taxon>
    </lineage>
</organism>
<keyword evidence="5" id="KW-1185">Reference proteome</keyword>
<dbReference type="PANTHER" id="PTHR46797:SF1">
    <property type="entry name" value="METHYLPHOSPHONATE SYNTHASE"/>
    <property type="match status" value="1"/>
</dbReference>
<gene>
    <name evidence="3" type="ORF">A4G17_01450</name>
    <name evidence="4" type="ORF">EDC49_1264</name>
</gene>
<evidence type="ECO:0000313" key="4">
    <source>
        <dbReference type="EMBL" id="RPE93751.1"/>
    </source>
</evidence>
<dbReference type="PANTHER" id="PTHR46797">
    <property type="entry name" value="HTH-TYPE TRANSCRIPTIONAL REGULATOR"/>
    <property type="match status" value="1"/>
</dbReference>
<dbReference type="AlphaFoldDB" id="A0AAE6X4T8"/>
<evidence type="ECO:0000313" key="3">
    <source>
        <dbReference type="EMBL" id="QIM64212.1"/>
    </source>
</evidence>
<dbReference type="Proteomes" id="UP000276901">
    <property type="component" value="Unassembled WGS sequence"/>
</dbReference>
<name>A0AAE6X4T8_9PAST</name>
<reference evidence="4 5" key="2">
    <citation type="submission" date="2018-11" db="EMBL/GenBank/DDBJ databases">
        <title>Genomic Encyclopedia of Type Strains, Phase IV (KMG-IV): sequencing the most valuable type-strain genomes for metagenomic binning, comparative biology and taxonomic classification.</title>
        <authorList>
            <person name="Goeker M."/>
        </authorList>
    </citation>
    <scope>NUCLEOTIDE SEQUENCE [LARGE SCALE GENOMIC DNA]</scope>
    <source>
        <strain evidence="4 5">DSM 25797</strain>
    </source>
</reference>
<evidence type="ECO:0000313" key="5">
    <source>
        <dbReference type="Proteomes" id="UP000276901"/>
    </source>
</evidence>
<dbReference type="EMBL" id="RKQT01000002">
    <property type="protein sequence ID" value="RPE93751.1"/>
    <property type="molecule type" value="Genomic_DNA"/>
</dbReference>
<dbReference type="Proteomes" id="UP000502287">
    <property type="component" value="Chromosome"/>
</dbReference>
<evidence type="ECO:0000259" key="2">
    <source>
        <dbReference type="PROSITE" id="PS50943"/>
    </source>
</evidence>
<dbReference type="Gene3D" id="1.10.260.40">
    <property type="entry name" value="lambda repressor-like DNA-binding domains"/>
    <property type="match status" value="1"/>
</dbReference>
<accession>A0AAE6X4T8</accession>
<dbReference type="GO" id="GO:0003700">
    <property type="term" value="F:DNA-binding transcription factor activity"/>
    <property type="evidence" value="ECO:0007669"/>
    <property type="project" value="TreeGrafter"/>
</dbReference>
<dbReference type="EMBL" id="CP015029">
    <property type="protein sequence ID" value="QIM64212.1"/>
    <property type="molecule type" value="Genomic_DNA"/>
</dbReference>
<keyword evidence="1" id="KW-0238">DNA-binding</keyword>
<dbReference type="Pfam" id="PF01381">
    <property type="entry name" value="HTH_3"/>
    <property type="match status" value="1"/>
</dbReference>
<dbReference type="CDD" id="cd00093">
    <property type="entry name" value="HTH_XRE"/>
    <property type="match status" value="1"/>
</dbReference>
<sequence length="89" mass="10259">MNLNDLKKELLADPNVKAEYDRLGTQYEIINELIKLRKEQGITQKELARRTGLKQSAVSRLETGNYNPSLAFLERIAQGMGKELHIEFR</sequence>
<dbReference type="GO" id="GO:0005829">
    <property type="term" value="C:cytosol"/>
    <property type="evidence" value="ECO:0007669"/>
    <property type="project" value="TreeGrafter"/>
</dbReference>
<dbReference type="SUPFAM" id="SSF47413">
    <property type="entry name" value="lambda repressor-like DNA-binding domains"/>
    <property type="match status" value="1"/>
</dbReference>
<dbReference type="RefSeq" id="WP_123956905.1">
    <property type="nucleotide sequence ID" value="NZ_CP015029.1"/>
</dbReference>
<protein>
    <submittedName>
        <fullName evidence="4">Helix-turn-helix protein</fullName>
    </submittedName>
    <submittedName>
        <fullName evidence="3">Transcriptional regulator</fullName>
    </submittedName>
</protein>
<proteinExistence type="predicted"/>
<reference evidence="3 6" key="1">
    <citation type="submission" date="2016-03" db="EMBL/GenBank/DDBJ databases">
        <authorList>
            <person name="Hansen M.J."/>
            <person name="Bojesen A.M."/>
            <person name="Planet P."/>
        </authorList>
    </citation>
    <scope>NUCLEOTIDE SEQUENCE [LARGE SCALE GENOMIC DNA]</scope>
    <source>
        <strain evidence="3 6">HPA 21</strain>
    </source>
</reference>
<dbReference type="GO" id="GO:0003677">
    <property type="term" value="F:DNA binding"/>
    <property type="evidence" value="ECO:0007669"/>
    <property type="project" value="UniProtKB-KW"/>
</dbReference>